<gene>
    <name evidence="1" type="ORF">EW026_g330</name>
</gene>
<dbReference type="AlphaFoldDB" id="A0A4S4KVL8"/>
<comment type="caution">
    <text evidence="1">The sequence shown here is derived from an EMBL/GenBank/DDBJ whole genome shotgun (WGS) entry which is preliminary data.</text>
</comment>
<reference evidence="1 2" key="1">
    <citation type="submission" date="2019-02" db="EMBL/GenBank/DDBJ databases">
        <title>Genome sequencing of the rare red list fungi Phlebia centrifuga.</title>
        <authorList>
            <person name="Buettner E."/>
            <person name="Kellner H."/>
        </authorList>
    </citation>
    <scope>NUCLEOTIDE SEQUENCE [LARGE SCALE GENOMIC DNA]</scope>
    <source>
        <strain evidence="1 2">DSM 108282</strain>
    </source>
</reference>
<evidence type="ECO:0000313" key="1">
    <source>
        <dbReference type="EMBL" id="THH02617.1"/>
    </source>
</evidence>
<accession>A0A4S4KVL8</accession>
<name>A0A4S4KVL8_9APHY</name>
<organism evidence="1 2">
    <name type="scientific">Hermanssonia centrifuga</name>
    <dbReference type="NCBI Taxonomy" id="98765"/>
    <lineage>
        <taxon>Eukaryota</taxon>
        <taxon>Fungi</taxon>
        <taxon>Dikarya</taxon>
        <taxon>Basidiomycota</taxon>
        <taxon>Agaricomycotina</taxon>
        <taxon>Agaricomycetes</taxon>
        <taxon>Polyporales</taxon>
        <taxon>Meruliaceae</taxon>
        <taxon>Hermanssonia</taxon>
    </lineage>
</organism>
<dbReference type="Proteomes" id="UP000309038">
    <property type="component" value="Unassembled WGS sequence"/>
</dbReference>
<dbReference type="EMBL" id="SGPJ01000004">
    <property type="protein sequence ID" value="THH02617.1"/>
    <property type="molecule type" value="Genomic_DNA"/>
</dbReference>
<evidence type="ECO:0000313" key="2">
    <source>
        <dbReference type="Proteomes" id="UP000309038"/>
    </source>
</evidence>
<sequence>MHLFTSGAGAKRAMKDPPAMLLNFDVFFVIMSHLPRKDISALMRTCHTLYSGGVPKLFARHSSGSMVRLDTSRQLNSLHQFMKADTARYKFITLLYIALSSLEEKDGLKEALVDLLRGTRQSLSLLGITNADILREDPRIIDAIAKVESLQVLLMNVGPITERRLTVPLHLLATMTSKVRMAVFDFGWEDQEEDIVASLANFSSSLERLAVHNVDFVSQDIKYVHMKHLHIGYMQTFNVAALIQAYPNLQTLGIAHRYPHNLLSEDVREEREENTKFQRRHKTWDRLEYVNAQILPLYILAICCKVRFLRVGFLPPPSSSGPDTVDWLCAILADCRPSIVHIGCNERDFGAFSQIARSIANKKTHLVLSVELSPTVLDYAWLIGALDRLLLPALRSLAMSEFTLSLAPMNRSRPDYSNSNDEDGLNRTELVLRRVDVEALAYRIMFSLPSLDYLGLHVCCNPRPETHWQTDKEGYRSLVEVGLAYGRKEVYEPFEYAKSSSSSRWVDSLPCLTPPGDPIPAYNVPWQLR</sequence>
<evidence type="ECO:0008006" key="3">
    <source>
        <dbReference type="Google" id="ProtNLM"/>
    </source>
</evidence>
<proteinExistence type="predicted"/>
<keyword evidence="2" id="KW-1185">Reference proteome</keyword>
<protein>
    <recommendedName>
        <fullName evidence="3">F-box domain-containing protein</fullName>
    </recommendedName>
</protein>